<evidence type="ECO:0000256" key="2">
    <source>
        <dbReference type="ARBA" id="ARBA00015816"/>
    </source>
</evidence>
<dbReference type="SUPFAM" id="SSF50022">
    <property type="entry name" value="ISP domain"/>
    <property type="match status" value="1"/>
</dbReference>
<dbReference type="PROSITE" id="PS51318">
    <property type="entry name" value="TAT"/>
    <property type="match status" value="1"/>
</dbReference>
<dbReference type="Proteomes" id="UP000315133">
    <property type="component" value="Unassembled WGS sequence"/>
</dbReference>
<dbReference type="InterPro" id="IPR014349">
    <property type="entry name" value="Rieske_Fe-S_prot"/>
</dbReference>
<dbReference type="RefSeq" id="WP_141818513.1">
    <property type="nucleotide sequence ID" value="NZ_BAAAIL010000004.1"/>
</dbReference>
<dbReference type="InterPro" id="IPR036922">
    <property type="entry name" value="Rieske_2Fe-2S_sf"/>
</dbReference>
<organism evidence="11 12">
    <name type="scientific">Ornithinimicrobium humiphilum</name>
    <dbReference type="NCBI Taxonomy" id="125288"/>
    <lineage>
        <taxon>Bacteria</taxon>
        <taxon>Bacillati</taxon>
        <taxon>Actinomycetota</taxon>
        <taxon>Actinomycetes</taxon>
        <taxon>Micrococcales</taxon>
        <taxon>Ornithinimicrobiaceae</taxon>
        <taxon>Ornithinimicrobium</taxon>
    </lineage>
</organism>
<dbReference type="InterPro" id="IPR005805">
    <property type="entry name" value="Rieske_Fe-S_prot_C"/>
</dbReference>
<dbReference type="PANTHER" id="PTHR10134">
    <property type="entry name" value="CYTOCHROME B-C1 COMPLEX SUBUNIT RIESKE, MITOCHONDRIAL"/>
    <property type="match status" value="1"/>
</dbReference>
<comment type="caution">
    <text evidence="11">The sequence shown here is derived from an EMBL/GenBank/DDBJ whole genome shotgun (WGS) entry which is preliminary data.</text>
</comment>
<dbReference type="CDD" id="cd03467">
    <property type="entry name" value="Rieske"/>
    <property type="match status" value="1"/>
</dbReference>
<dbReference type="Pfam" id="PF00355">
    <property type="entry name" value="Rieske"/>
    <property type="match status" value="1"/>
</dbReference>
<keyword evidence="12" id="KW-1185">Reference proteome</keyword>
<keyword evidence="7" id="KW-1015">Disulfide bond</keyword>
<gene>
    <name evidence="11" type="ORF">FB476_1865</name>
</gene>
<evidence type="ECO:0000313" key="12">
    <source>
        <dbReference type="Proteomes" id="UP000315133"/>
    </source>
</evidence>
<comment type="cofactor">
    <cofactor evidence="9">
        <name>[2Fe-2S] cluster</name>
        <dbReference type="ChEBI" id="CHEBI:190135"/>
    </cofactor>
</comment>
<evidence type="ECO:0000256" key="9">
    <source>
        <dbReference type="ARBA" id="ARBA00034078"/>
    </source>
</evidence>
<name>A0A543KPH3_9MICO</name>
<dbReference type="GO" id="GO:0016020">
    <property type="term" value="C:membrane"/>
    <property type="evidence" value="ECO:0007669"/>
    <property type="project" value="InterPro"/>
</dbReference>
<evidence type="ECO:0000256" key="7">
    <source>
        <dbReference type="ARBA" id="ARBA00023157"/>
    </source>
</evidence>
<keyword evidence="5" id="KW-0408">Iron</keyword>
<dbReference type="PRINTS" id="PR00162">
    <property type="entry name" value="RIESKE"/>
</dbReference>
<evidence type="ECO:0000313" key="11">
    <source>
        <dbReference type="EMBL" id="TQM96971.1"/>
    </source>
</evidence>
<dbReference type="InterPro" id="IPR017941">
    <property type="entry name" value="Rieske_2Fe-2S"/>
</dbReference>
<dbReference type="GO" id="GO:0046872">
    <property type="term" value="F:metal ion binding"/>
    <property type="evidence" value="ECO:0007669"/>
    <property type="project" value="UniProtKB-KW"/>
</dbReference>
<protein>
    <recommendedName>
        <fullName evidence="2">Cytochrome bc1 complex Rieske iron-sulfur subunit</fullName>
    </recommendedName>
    <alternativeName>
        <fullName evidence="8">Cytochrome bc1 reductase complex subunit QcrA</fullName>
    </alternativeName>
</protein>
<sequence>MPDLSTVPADQGPGAARTCCASRRQVLRAAGATALVPAGVTALAGCGPDGGGSEPTVADDGTVTVPAADTPVGGATYYADPGLVVTQPTEGEFHAYDATCPHQGCAASLFEDGRVVCPCHGSAFDPATGDVVDGPAETGLTARTVTLDGGDLQIRG</sequence>
<dbReference type="GO" id="GO:0004497">
    <property type="term" value="F:monooxygenase activity"/>
    <property type="evidence" value="ECO:0007669"/>
    <property type="project" value="UniProtKB-ARBA"/>
</dbReference>
<dbReference type="PROSITE" id="PS51296">
    <property type="entry name" value="RIESKE"/>
    <property type="match status" value="1"/>
</dbReference>
<dbReference type="OrthoDB" id="25106at2"/>
<proteinExistence type="predicted"/>
<dbReference type="GO" id="GO:0016705">
    <property type="term" value="F:oxidoreductase activity, acting on paired donors, with incorporation or reduction of molecular oxygen"/>
    <property type="evidence" value="ECO:0007669"/>
    <property type="project" value="UniProtKB-ARBA"/>
</dbReference>
<evidence type="ECO:0000256" key="4">
    <source>
        <dbReference type="ARBA" id="ARBA00022723"/>
    </source>
</evidence>
<dbReference type="EMBL" id="VFPU01000001">
    <property type="protein sequence ID" value="TQM96971.1"/>
    <property type="molecule type" value="Genomic_DNA"/>
</dbReference>
<evidence type="ECO:0000256" key="3">
    <source>
        <dbReference type="ARBA" id="ARBA00022714"/>
    </source>
</evidence>
<dbReference type="InterPro" id="IPR006311">
    <property type="entry name" value="TAT_signal"/>
</dbReference>
<keyword evidence="3" id="KW-0001">2Fe-2S</keyword>
<feature type="domain" description="Rieske" evidence="10">
    <location>
        <begin position="62"/>
        <end position="154"/>
    </location>
</feature>
<evidence type="ECO:0000256" key="1">
    <source>
        <dbReference type="ARBA" id="ARBA00002494"/>
    </source>
</evidence>
<evidence type="ECO:0000256" key="6">
    <source>
        <dbReference type="ARBA" id="ARBA00023014"/>
    </source>
</evidence>
<reference evidence="11 12" key="1">
    <citation type="submission" date="2019-06" db="EMBL/GenBank/DDBJ databases">
        <title>Sequencing the genomes of 1000 actinobacteria strains.</title>
        <authorList>
            <person name="Klenk H.-P."/>
        </authorList>
    </citation>
    <scope>NUCLEOTIDE SEQUENCE [LARGE SCALE GENOMIC DNA]</scope>
    <source>
        <strain evidence="11 12">DSM 12362</strain>
    </source>
</reference>
<evidence type="ECO:0000256" key="8">
    <source>
        <dbReference type="ARBA" id="ARBA00029586"/>
    </source>
</evidence>
<dbReference type="GO" id="GO:0051537">
    <property type="term" value="F:2 iron, 2 sulfur cluster binding"/>
    <property type="evidence" value="ECO:0007669"/>
    <property type="project" value="UniProtKB-KW"/>
</dbReference>
<comment type="function">
    <text evidence="1">Iron-sulfur subunit of the cytochrome bc1 complex, an essential component of the respiratory electron transport chain required for ATP synthesis. The bc1 complex catalyzes the oxidation of menaquinol and the reduction of cytochrome c in the respiratory chain. The bc1 complex operates through a Q-cycle mechanism that couples electron transfer to generation of the proton gradient that drives ATP synthesis.</text>
</comment>
<accession>A0A543KPH3</accession>
<dbReference type="AlphaFoldDB" id="A0A543KPH3"/>
<keyword evidence="6" id="KW-0411">Iron-sulfur</keyword>
<evidence type="ECO:0000256" key="5">
    <source>
        <dbReference type="ARBA" id="ARBA00023004"/>
    </source>
</evidence>
<evidence type="ECO:0000259" key="10">
    <source>
        <dbReference type="PROSITE" id="PS51296"/>
    </source>
</evidence>
<keyword evidence="4" id="KW-0479">Metal-binding</keyword>
<dbReference type="Gene3D" id="2.102.10.10">
    <property type="entry name" value="Rieske [2Fe-2S] iron-sulphur domain"/>
    <property type="match status" value="1"/>
</dbReference>